<dbReference type="AlphaFoldDB" id="A0A103XWJ0"/>
<evidence type="ECO:0000313" key="2">
    <source>
        <dbReference type="Proteomes" id="UP000243975"/>
    </source>
</evidence>
<reference evidence="1 2" key="1">
    <citation type="journal article" date="2016" name="Sci. Rep.">
        <title>The genome sequence of the outbreeding globe artichoke constructed de novo incorporating a phase-aware low-pass sequencing strategy of F1 progeny.</title>
        <authorList>
            <person name="Scaglione D."/>
            <person name="Reyes-Chin-Wo S."/>
            <person name="Acquadro A."/>
            <person name="Froenicke L."/>
            <person name="Portis E."/>
            <person name="Beitel C."/>
            <person name="Tirone M."/>
            <person name="Mauro R."/>
            <person name="Lo Monaco A."/>
            <person name="Mauromicale G."/>
            <person name="Faccioli P."/>
            <person name="Cattivelli L."/>
            <person name="Rieseberg L."/>
            <person name="Michelmore R."/>
            <person name="Lanteri S."/>
        </authorList>
    </citation>
    <scope>NUCLEOTIDE SEQUENCE [LARGE SCALE GENOMIC DNA]</scope>
    <source>
        <strain evidence="1">2C</strain>
    </source>
</reference>
<organism evidence="1 2">
    <name type="scientific">Cynara cardunculus var. scolymus</name>
    <name type="common">Globe artichoke</name>
    <name type="synonym">Cynara scolymus</name>
    <dbReference type="NCBI Taxonomy" id="59895"/>
    <lineage>
        <taxon>Eukaryota</taxon>
        <taxon>Viridiplantae</taxon>
        <taxon>Streptophyta</taxon>
        <taxon>Embryophyta</taxon>
        <taxon>Tracheophyta</taxon>
        <taxon>Spermatophyta</taxon>
        <taxon>Magnoliopsida</taxon>
        <taxon>eudicotyledons</taxon>
        <taxon>Gunneridae</taxon>
        <taxon>Pentapetalae</taxon>
        <taxon>asterids</taxon>
        <taxon>campanulids</taxon>
        <taxon>Asterales</taxon>
        <taxon>Asteraceae</taxon>
        <taxon>Carduoideae</taxon>
        <taxon>Cardueae</taxon>
        <taxon>Carduinae</taxon>
        <taxon>Cynara</taxon>
    </lineage>
</organism>
<proteinExistence type="predicted"/>
<protein>
    <submittedName>
        <fullName evidence="1">Uncharacterized protein</fullName>
    </submittedName>
</protein>
<dbReference type="Gramene" id="KVH98173">
    <property type="protein sequence ID" value="KVH98173"/>
    <property type="gene ID" value="Ccrd_023566"/>
</dbReference>
<comment type="caution">
    <text evidence="1">The sequence shown here is derived from an EMBL/GenBank/DDBJ whole genome shotgun (WGS) entry which is preliminary data.</text>
</comment>
<dbReference type="Proteomes" id="UP000243975">
    <property type="component" value="Unassembled WGS sequence"/>
</dbReference>
<dbReference type="EMBL" id="LEKV01003806">
    <property type="protein sequence ID" value="KVH98173.1"/>
    <property type="molecule type" value="Genomic_DNA"/>
</dbReference>
<accession>A0A103XWJ0</accession>
<keyword evidence="2" id="KW-1185">Reference proteome</keyword>
<gene>
    <name evidence="1" type="ORF">Ccrd_023566</name>
</gene>
<sequence>MEKNLSIDGGEEGREQWRRTYRSMEEKRVVSNGEEPVDRWRRRGPLDRWRRDVRLGLSIDGGGEMWRGVSWRRTISQGR</sequence>
<evidence type="ECO:0000313" key="1">
    <source>
        <dbReference type="EMBL" id="KVH98173.1"/>
    </source>
</evidence>
<name>A0A103XWJ0_CYNCS</name>
<feature type="non-terminal residue" evidence="1">
    <location>
        <position position="1"/>
    </location>
</feature>